<gene>
    <name evidence="2" type="ORF">QUW02_12015</name>
</gene>
<organism evidence="2 3">
    <name type="scientific">Bacteroides eggerthii</name>
    <dbReference type="NCBI Taxonomy" id="28111"/>
    <lineage>
        <taxon>Bacteria</taxon>
        <taxon>Pseudomonadati</taxon>
        <taxon>Bacteroidota</taxon>
        <taxon>Bacteroidia</taxon>
        <taxon>Bacteroidales</taxon>
        <taxon>Bacteroidaceae</taxon>
        <taxon>Bacteroides</taxon>
    </lineage>
</organism>
<evidence type="ECO:0000313" key="3">
    <source>
        <dbReference type="Proteomes" id="UP001228403"/>
    </source>
</evidence>
<evidence type="ECO:0000256" key="1">
    <source>
        <dbReference type="SAM" id="Coils"/>
    </source>
</evidence>
<dbReference type="Proteomes" id="UP001228403">
    <property type="component" value="Unassembled WGS sequence"/>
</dbReference>
<feature type="coiled-coil region" evidence="1">
    <location>
        <begin position="16"/>
        <end position="557"/>
    </location>
</feature>
<protein>
    <submittedName>
        <fullName evidence="2">Uncharacterized protein</fullName>
    </submittedName>
</protein>
<proteinExistence type="predicted"/>
<dbReference type="Gene3D" id="1.20.5.1000">
    <property type="entry name" value="arf6 gtpase in complex with a specific effector, jip4"/>
    <property type="match status" value="1"/>
</dbReference>
<accession>A0ABT7U7W7</accession>
<dbReference type="PANTHER" id="PTHR32258:SF28">
    <property type="entry name" value="PROTEIN NETWORKED 3A-RELATED"/>
    <property type="match status" value="1"/>
</dbReference>
<reference evidence="3" key="1">
    <citation type="submission" date="2023-07" db="EMBL/GenBank/DDBJ databases">
        <title>Identification and characterization of horizontal gene transfer across gut microbiota members of farm animals based on homology search.</title>
        <authorList>
            <person name="Schwarzerova J."/>
            <person name="Nykrynova M."/>
            <person name="Jureckova K."/>
            <person name="Cejkova D."/>
            <person name="Rychlik I."/>
        </authorList>
    </citation>
    <scope>NUCLEOTIDE SEQUENCE [LARGE SCALE GENOMIC DNA]</scope>
    <source>
        <strain evidence="3">ET4</strain>
    </source>
</reference>
<keyword evidence="3" id="KW-1185">Reference proteome</keyword>
<name>A0ABT7U7W7_9BACE</name>
<sequence>MNKLLLALNKFSGIDIEALLAKQQELNREIESLKQKLAASSEKNEELEAKIRNLEEQIAELNRVSEGLRADLEKRGQEIAALQDTNVALNTAKTELESVKVALENEKSDLSARLGEAEANGKALDAANAELKSANVELAKSNEELKQAKADLTAAQTALTAEKATLESEKTALTACLNEAEADGAALKNTNAELAAANATLTAEKEELTAANANLVAEKAELAAANAALAAEKADLTAANEALVAGKSDLESEKAALEHEKSTLTLRLNEAEANSSALKEEIKSLEESVRQFEARQKELLQELENLKARQNAEEAELQKSTEKESLWQQKEQEYLVRLQETKEELQRKEEALQQKDVVLKEKENLLGEQETVISQNVEKLQAQELKLKEQEQNLLAGKEEMGHMQELFKQQEMSAGLLHQKVQDLDDKLKNRTAELERMNADCEQQKAAIAQHKNELEQQTSLLNRQTAQLKASEEQLRRKEEMLMASQEEIKSLKQELETWRDKKQQDKEQVKESENLSQQLIEAQSEIAALRQKFVQMETERVELLQQIAALKQQPAVAPKPQEPEKPMLVEQGGNRLVRYGQAVALDYQGLFRGHTVEQEDEDRYPYSREPLFHTEVARWTEREDLPVGLAGKLLQKGLAVLEQLGAGIRISTRATLPVADTEWGLHPDVLIEWPEKELCVAVLVDAPYDLRTGAAWHSVPSATDSWINYYYTNRGACVVRVAEEQLIEDYEQVLAYLSNYLYEQTGDHRLMQQVAWGVSTPLWSAEGVQAAAAHHYREQYLGRDLLRETLALEQSVRPAGWEQLPFTIEQLPAEYKKVLAFKEAAARKYIVVRTRPYGSQVVFRKDQVQGKGLWLTGVDQIKNETVELPFWQIEEIAGADNIDKPVEGGAQLSMERLQAILADAVCQYHPVAVQYRGADGNWQQTILYWLTFAPMQGGSVSLPYGGLFQDLMTDSVDPESIVGMSALHHRVVRVALRDIRSIRVLDAFVTEREGIGALVNGIYCAVLYQQAPLAELLYNSLPEDVKLMPYAQANYAHLCMLKQEYKKAYAIYTSIDPQQPMQENMTWEDMISNDFTELVKNDVEPELFIRMAHDLNRAGWHFE</sequence>
<comment type="caution">
    <text evidence="2">The sequence shown here is derived from an EMBL/GenBank/DDBJ whole genome shotgun (WGS) entry which is preliminary data.</text>
</comment>
<keyword evidence="1" id="KW-0175">Coiled coil</keyword>
<dbReference type="InterPro" id="IPR051861">
    <property type="entry name" value="NET_actin-binding_domain"/>
</dbReference>
<dbReference type="EMBL" id="JAUDCF010000040">
    <property type="protein sequence ID" value="MDM8146634.1"/>
    <property type="molecule type" value="Genomic_DNA"/>
</dbReference>
<dbReference type="PANTHER" id="PTHR32258">
    <property type="entry name" value="PROTEIN NETWORKED 4A"/>
    <property type="match status" value="1"/>
</dbReference>
<dbReference type="Gene3D" id="1.10.287.1490">
    <property type="match status" value="1"/>
</dbReference>
<evidence type="ECO:0000313" key="2">
    <source>
        <dbReference type="EMBL" id="MDM8146634.1"/>
    </source>
</evidence>